<dbReference type="AlphaFoldDB" id="A0A1M5YUG5"/>
<proteinExistence type="predicted"/>
<reference evidence="1 2" key="1">
    <citation type="submission" date="2016-11" db="EMBL/GenBank/DDBJ databases">
        <authorList>
            <person name="Jaros S."/>
            <person name="Januszkiewicz K."/>
            <person name="Wedrychowicz H."/>
        </authorList>
    </citation>
    <scope>NUCLEOTIDE SEQUENCE [LARGE SCALE GENOMIC DNA]</scope>
    <source>
        <strain evidence="1 2">GAS138</strain>
    </source>
</reference>
<name>A0A1M5YUG5_9BRAD</name>
<sequence>MVEKEPLHWTPKLLAFQEARDLYDYEMIQIDLRFAKSCFDQISNREYGVGFPGGLDRNDSHGIDWCIFVAGALCYRRCFKTGARSRLLRNDLVDRVPDELLSLHDTIIAITDKNLAHSVNEMEAGCSNLQIAIDSKNCLHRGGVGWSSSGIGPLGPTGYRALSGLIDKIIQAILDEKLRALKLAVNNTVSQMTDEEILALPAGFSPHINEPRYDKPRRWPKL</sequence>
<dbReference type="Proteomes" id="UP000189796">
    <property type="component" value="Chromosome I"/>
</dbReference>
<evidence type="ECO:0000313" key="1">
    <source>
        <dbReference type="EMBL" id="SHI15498.1"/>
    </source>
</evidence>
<dbReference type="EMBL" id="LT670817">
    <property type="protein sequence ID" value="SHI15498.1"/>
    <property type="molecule type" value="Genomic_DNA"/>
</dbReference>
<evidence type="ECO:0000313" key="2">
    <source>
        <dbReference type="Proteomes" id="UP000189796"/>
    </source>
</evidence>
<organism evidence="1 2">
    <name type="scientific">Bradyrhizobium erythrophlei</name>
    <dbReference type="NCBI Taxonomy" id="1437360"/>
    <lineage>
        <taxon>Bacteria</taxon>
        <taxon>Pseudomonadati</taxon>
        <taxon>Pseudomonadota</taxon>
        <taxon>Alphaproteobacteria</taxon>
        <taxon>Hyphomicrobiales</taxon>
        <taxon>Nitrobacteraceae</taxon>
        <taxon>Bradyrhizobium</taxon>
    </lineage>
</organism>
<protein>
    <submittedName>
        <fullName evidence="1">Uncharacterized protein</fullName>
    </submittedName>
</protein>
<dbReference type="RefSeq" id="WP_079606741.1">
    <property type="nucleotide sequence ID" value="NZ_LT670817.1"/>
</dbReference>
<gene>
    <name evidence="1" type="ORF">SAMN05443248_8781</name>
</gene>
<accession>A0A1M5YUG5</accession>